<gene>
    <name evidence="6" type="ORF">SAMN04488528_101761</name>
</gene>
<dbReference type="OrthoDB" id="9775607at2"/>
<dbReference type="PANTHER" id="PTHR11647:SF1">
    <property type="entry name" value="COLLAPSIN RESPONSE MEDIATOR PROTEIN"/>
    <property type="match status" value="1"/>
</dbReference>
<dbReference type="GO" id="GO:0005737">
    <property type="term" value="C:cytoplasm"/>
    <property type="evidence" value="ECO:0007669"/>
    <property type="project" value="UniProtKB-SubCell"/>
</dbReference>
<feature type="binding site" evidence="3">
    <location>
        <position position="290"/>
    </location>
    <ligand>
        <name>substrate</name>
    </ligand>
</feature>
<feature type="binding site" evidence="3">
    <location>
        <position position="100"/>
    </location>
    <ligand>
        <name>substrate</name>
    </ligand>
</feature>
<evidence type="ECO:0000256" key="2">
    <source>
        <dbReference type="PIRSR" id="PIRSR001238-1"/>
    </source>
</evidence>
<dbReference type="EMBL" id="FOKI01000017">
    <property type="protein sequence ID" value="SFB20535.1"/>
    <property type="molecule type" value="Genomic_DNA"/>
</dbReference>
<feature type="binding site" evidence="4">
    <location>
        <position position="225"/>
    </location>
    <ligand>
        <name>Zn(2+)</name>
        <dbReference type="ChEBI" id="CHEBI:29105"/>
        <label>2</label>
        <note>catalytic</note>
    </ligand>
</feature>
<keyword evidence="1" id="KW-0645">Protease</keyword>
<dbReference type="STRING" id="84698.SAMN04488528_101761"/>
<evidence type="ECO:0000313" key="7">
    <source>
        <dbReference type="Proteomes" id="UP000198619"/>
    </source>
</evidence>
<feature type="binding site" evidence="4">
    <location>
        <position position="64"/>
    </location>
    <ligand>
        <name>Zn(2+)</name>
        <dbReference type="ChEBI" id="CHEBI:29105"/>
        <label>1</label>
        <note>catalytic</note>
    </ligand>
</feature>
<dbReference type="PANTHER" id="PTHR11647">
    <property type="entry name" value="HYDRANTOINASE/DIHYDROPYRIMIDINASE FAMILY MEMBER"/>
    <property type="match status" value="1"/>
</dbReference>
<feature type="binding site" evidence="3">
    <location>
        <position position="164"/>
    </location>
    <ligand>
        <name>substrate</name>
    </ligand>
</feature>
<dbReference type="InterPro" id="IPR032466">
    <property type="entry name" value="Metal_Hydrolase"/>
</dbReference>
<evidence type="ECO:0000256" key="3">
    <source>
        <dbReference type="PIRSR" id="PIRSR001238-2"/>
    </source>
</evidence>
<dbReference type="GO" id="GO:0016810">
    <property type="term" value="F:hydrolase activity, acting on carbon-nitrogen (but not peptide) bonds"/>
    <property type="evidence" value="ECO:0007669"/>
    <property type="project" value="InterPro"/>
</dbReference>
<dbReference type="GO" id="GO:0008798">
    <property type="term" value="F:beta-aspartyl-peptidase activity"/>
    <property type="evidence" value="ECO:0007669"/>
    <property type="project" value="InterPro"/>
</dbReference>
<feature type="binding site" evidence="3">
    <location>
        <position position="131"/>
    </location>
    <ligand>
        <name>substrate</name>
    </ligand>
</feature>
<dbReference type="SUPFAM" id="SSF51338">
    <property type="entry name" value="Composite domain of metallo-dependent hydrolases"/>
    <property type="match status" value="1"/>
</dbReference>
<keyword evidence="1" id="KW-0378">Hydrolase</keyword>
<accession>A0A1I0Z4I9</accession>
<comment type="PTM">
    <text evidence="1">Carboxylation allows a single lysine to coordinate two zinc ions.</text>
</comment>
<evidence type="ECO:0000256" key="1">
    <source>
        <dbReference type="PIRNR" id="PIRNR001238"/>
    </source>
</evidence>
<feature type="active site" description="Proton acceptor" evidence="2">
    <location>
        <position position="286"/>
    </location>
</feature>
<comment type="function">
    <text evidence="1">Catalyzes the hydrolytic cleavage of a subset of L-isoaspartyl (L-beta-aspartyl) dipeptides. Used to degrade proteins damaged by L-isoaspartyl residues formation.</text>
</comment>
<feature type="domain" description="Amidohydrolase-related" evidence="5">
    <location>
        <begin position="53"/>
        <end position="374"/>
    </location>
</feature>
<organism evidence="6 7">
    <name type="scientific">Clostridium frigidicarnis</name>
    <dbReference type="NCBI Taxonomy" id="84698"/>
    <lineage>
        <taxon>Bacteria</taxon>
        <taxon>Bacillati</taxon>
        <taxon>Bacillota</taxon>
        <taxon>Clostridia</taxon>
        <taxon>Eubacteriales</taxon>
        <taxon>Clostridiaceae</taxon>
        <taxon>Clostridium</taxon>
    </lineage>
</organism>
<dbReference type="Gene3D" id="2.30.40.10">
    <property type="entry name" value="Urease, subunit C, domain 1"/>
    <property type="match status" value="1"/>
</dbReference>
<dbReference type="NCBIfam" id="TIGR01975">
    <property type="entry name" value="isoAsp_dipep"/>
    <property type="match status" value="1"/>
</dbReference>
<feature type="binding site" evidence="4">
    <location>
        <position position="196"/>
    </location>
    <ligand>
        <name>Zn(2+)</name>
        <dbReference type="ChEBI" id="CHEBI:29105"/>
        <label>2</label>
        <note>catalytic</note>
    </ligand>
</feature>
<feature type="binding site" evidence="3">
    <location>
        <begin position="69"/>
        <end position="71"/>
    </location>
    <ligand>
        <name>substrate</name>
    </ligand>
</feature>
<feature type="binding site" evidence="4">
    <location>
        <position position="62"/>
    </location>
    <ligand>
        <name>Zn(2+)</name>
        <dbReference type="ChEBI" id="CHEBI:29105"/>
        <label>1</label>
        <note>catalytic</note>
    </ligand>
</feature>
<keyword evidence="1 4" id="KW-0862">Zinc</keyword>
<dbReference type="Pfam" id="PF01979">
    <property type="entry name" value="Amidohydro_1"/>
    <property type="match status" value="1"/>
</dbReference>
<evidence type="ECO:0000259" key="5">
    <source>
        <dbReference type="Pfam" id="PF01979"/>
    </source>
</evidence>
<dbReference type="EC" id="3.4.19.-" evidence="1"/>
<feature type="binding site" evidence="4">
    <location>
        <position position="286"/>
    </location>
    <ligand>
        <name>Zn(2+)</name>
        <dbReference type="ChEBI" id="CHEBI:29105"/>
        <label>1</label>
        <note>catalytic</note>
    </ligand>
</feature>
<comment type="similarity">
    <text evidence="1">Belongs to the peptidase M38 family.</text>
</comment>
<evidence type="ECO:0000256" key="4">
    <source>
        <dbReference type="PIRSR" id="PIRSR001238-3"/>
    </source>
</evidence>
<evidence type="ECO:0000313" key="6">
    <source>
        <dbReference type="EMBL" id="SFB20535.1"/>
    </source>
</evidence>
<dbReference type="SUPFAM" id="SSF51556">
    <property type="entry name" value="Metallo-dependent hydrolases"/>
    <property type="match status" value="1"/>
</dbReference>
<dbReference type="GO" id="GO:0006508">
    <property type="term" value="P:proteolysis"/>
    <property type="evidence" value="ECO:0007669"/>
    <property type="project" value="UniProtKB-KW"/>
</dbReference>
<proteinExistence type="inferred from homology"/>
<name>A0A1I0Z4I9_9CLOT</name>
<dbReference type="InterPro" id="IPR006680">
    <property type="entry name" value="Amidohydro-rel"/>
</dbReference>
<dbReference type="InterPro" id="IPR011059">
    <property type="entry name" value="Metal-dep_hydrolase_composite"/>
</dbReference>
<dbReference type="AlphaFoldDB" id="A0A1I0Z4I9"/>
<comment type="subcellular location">
    <subcellularLocation>
        <location evidence="1">Cytoplasm</location>
    </subcellularLocation>
</comment>
<dbReference type="Gene3D" id="3.20.20.140">
    <property type="entry name" value="Metal-dependent hydrolases"/>
    <property type="match status" value="1"/>
</dbReference>
<dbReference type="GO" id="GO:0046872">
    <property type="term" value="F:metal ion binding"/>
    <property type="evidence" value="ECO:0007669"/>
    <property type="project" value="UniProtKB-KW"/>
</dbReference>
<dbReference type="InterPro" id="IPR010229">
    <property type="entry name" value="Pept_M38_dipep"/>
</dbReference>
<comment type="cofactor">
    <cofactor evidence="1 4">
        <name>Zn(2+)</name>
        <dbReference type="ChEBI" id="CHEBI:29105"/>
    </cofactor>
    <text evidence="1 4">Binds 2 Zn(2+) ions per subunit.</text>
</comment>
<dbReference type="Proteomes" id="UP000198619">
    <property type="component" value="Unassembled WGS sequence"/>
</dbReference>
<keyword evidence="1" id="KW-0482">Metalloprotease</keyword>
<keyword evidence="1 4" id="KW-0479">Metal-binding</keyword>
<protein>
    <recommendedName>
        <fullName evidence="1">Isoaspartyl dipeptidase</fullName>
        <ecNumber evidence="1">3.4.19.-</ecNumber>
    </recommendedName>
</protein>
<dbReference type="GO" id="GO:0008237">
    <property type="term" value="F:metallopeptidase activity"/>
    <property type="evidence" value="ECO:0007669"/>
    <property type="project" value="UniProtKB-KW"/>
</dbReference>
<feature type="binding site" evidence="3">
    <location>
        <position position="228"/>
    </location>
    <ligand>
        <name>substrate</name>
    </ligand>
</feature>
<keyword evidence="7" id="KW-1185">Reference proteome</keyword>
<sequence length="390" mass="42520">MVTVIKNIEIYSPEYLGKKNIVIVSDKIEGIYDDIDIPKNFVPVREIDGTDKIIMPGFIDAHVHLIGGGGEGGFKTRTPEIGISEFIKSGITTVVGCLGTDGVCRDMKALLAKAYALEEEGMSSYLYTGSYEIPVKTITNSIKEDIMLIPKIIGVGEVALSDHRSSQPKFDDISRVAAEARVAGLLSGKAGIVHVHLGDGKRKFEYLNKLLETTEIPSTQIVPTHCNRSFNLFNDAIEYGKGGGFVDLTTSSDPDYLDENEVRASNGLKILLDNGVNIEKITFSSDGQGSLPRFNKNREFIGLGIGSVSSLYREVRDSVLNHGVNLEVAIRTITCNVADCLKLNDKGRIANGKCADLVIVNKEDLLIESVICKGIECMRENKVLVKGTFE</sequence>
<dbReference type="PIRSF" id="PIRSF001238">
    <property type="entry name" value="IadA"/>
    <property type="match status" value="1"/>
</dbReference>
<reference evidence="6 7" key="1">
    <citation type="submission" date="2016-10" db="EMBL/GenBank/DDBJ databases">
        <authorList>
            <person name="de Groot N.N."/>
        </authorList>
    </citation>
    <scope>NUCLEOTIDE SEQUENCE [LARGE SCALE GENOMIC DNA]</scope>
    <source>
        <strain evidence="6 7">DSM 12271</strain>
    </source>
</reference>
<dbReference type="InterPro" id="IPR050378">
    <property type="entry name" value="Metallo-dep_Hydrolases_sf"/>
</dbReference>
<dbReference type="RefSeq" id="WP_090041586.1">
    <property type="nucleotide sequence ID" value="NZ_FOKI01000017.1"/>
</dbReference>